<feature type="compositionally biased region" description="Polar residues" evidence="1">
    <location>
        <begin position="34"/>
        <end position="52"/>
    </location>
</feature>
<dbReference type="InterPro" id="IPR015940">
    <property type="entry name" value="UBA"/>
</dbReference>
<dbReference type="PANTHER" id="PTHR24216:SF65">
    <property type="entry name" value="PAXILLIN-LIKE PROTEIN 1"/>
    <property type="match status" value="1"/>
</dbReference>
<protein>
    <recommendedName>
        <fullName evidence="2">UBA domain-containing protein</fullName>
    </recommendedName>
</protein>
<keyword evidence="4" id="KW-1185">Reference proteome</keyword>
<dbReference type="InterPro" id="IPR011990">
    <property type="entry name" value="TPR-like_helical_dom_sf"/>
</dbReference>
<feature type="compositionally biased region" description="Basic and acidic residues" evidence="1">
    <location>
        <begin position="174"/>
        <end position="184"/>
    </location>
</feature>
<evidence type="ECO:0000313" key="4">
    <source>
        <dbReference type="Proteomes" id="UP000095085"/>
    </source>
</evidence>
<feature type="region of interest" description="Disordered" evidence="1">
    <location>
        <begin position="310"/>
        <end position="329"/>
    </location>
</feature>
<evidence type="ECO:0000313" key="3">
    <source>
        <dbReference type="EMBL" id="ODV66756.1"/>
    </source>
</evidence>
<dbReference type="SUPFAM" id="SSF46934">
    <property type="entry name" value="UBA-like"/>
    <property type="match status" value="1"/>
</dbReference>
<feature type="compositionally biased region" description="Polar residues" evidence="1">
    <location>
        <begin position="646"/>
        <end position="657"/>
    </location>
</feature>
<proteinExistence type="predicted"/>
<evidence type="ECO:0000259" key="2">
    <source>
        <dbReference type="PROSITE" id="PS50030"/>
    </source>
</evidence>
<dbReference type="PANTHER" id="PTHR24216">
    <property type="entry name" value="PAXILLIN-RELATED"/>
    <property type="match status" value="1"/>
</dbReference>
<dbReference type="Gene3D" id="1.10.287.110">
    <property type="entry name" value="DnaJ domain"/>
    <property type="match status" value="1"/>
</dbReference>
<dbReference type="Proteomes" id="UP000095085">
    <property type="component" value="Unassembled WGS sequence"/>
</dbReference>
<feature type="region of interest" description="Disordered" evidence="1">
    <location>
        <begin position="16"/>
        <end position="129"/>
    </location>
</feature>
<dbReference type="InterPro" id="IPR009060">
    <property type="entry name" value="UBA-like_sf"/>
</dbReference>
<feature type="region of interest" description="Disordered" evidence="1">
    <location>
        <begin position="158"/>
        <end position="184"/>
    </location>
</feature>
<dbReference type="AlphaFoldDB" id="A0A1E4RHR8"/>
<feature type="compositionally biased region" description="Polar residues" evidence="1">
    <location>
        <begin position="382"/>
        <end position="393"/>
    </location>
</feature>
<dbReference type="SUPFAM" id="SSF48452">
    <property type="entry name" value="TPR-like"/>
    <property type="match status" value="1"/>
</dbReference>
<feature type="compositionally biased region" description="Low complexity" evidence="1">
    <location>
        <begin position="409"/>
        <end position="430"/>
    </location>
</feature>
<feature type="region of interest" description="Disordered" evidence="1">
    <location>
        <begin position="633"/>
        <end position="657"/>
    </location>
</feature>
<feature type="region of interest" description="Disordered" evidence="1">
    <location>
        <begin position="359"/>
        <end position="488"/>
    </location>
</feature>
<dbReference type="EMBL" id="KV454542">
    <property type="protein sequence ID" value="ODV66756.1"/>
    <property type="molecule type" value="Genomic_DNA"/>
</dbReference>
<dbReference type="InterPro" id="IPR036869">
    <property type="entry name" value="J_dom_sf"/>
</dbReference>
<feature type="region of interest" description="Disordered" evidence="1">
    <location>
        <begin position="223"/>
        <end position="246"/>
    </location>
</feature>
<organism evidence="3 4">
    <name type="scientific">Hyphopichia burtonii NRRL Y-1933</name>
    <dbReference type="NCBI Taxonomy" id="984485"/>
    <lineage>
        <taxon>Eukaryota</taxon>
        <taxon>Fungi</taxon>
        <taxon>Dikarya</taxon>
        <taxon>Ascomycota</taxon>
        <taxon>Saccharomycotina</taxon>
        <taxon>Pichiomycetes</taxon>
        <taxon>Debaryomycetaceae</taxon>
        <taxon>Hyphopichia</taxon>
    </lineage>
</organism>
<dbReference type="GeneID" id="30996870"/>
<dbReference type="SUPFAM" id="SSF46565">
    <property type="entry name" value="Chaperone J-domain"/>
    <property type="match status" value="1"/>
</dbReference>
<evidence type="ECO:0000256" key="1">
    <source>
        <dbReference type="SAM" id="MobiDB-lite"/>
    </source>
</evidence>
<dbReference type="OrthoDB" id="1717591at2759"/>
<feature type="compositionally biased region" description="Low complexity" evidence="1">
    <location>
        <begin position="16"/>
        <end position="33"/>
    </location>
</feature>
<name>A0A1E4RHR8_9ASCO</name>
<dbReference type="RefSeq" id="XP_020075823.1">
    <property type="nucleotide sequence ID" value="XM_020222321.1"/>
</dbReference>
<gene>
    <name evidence="3" type="ORF">HYPBUDRAFT_157872</name>
</gene>
<dbReference type="Gene3D" id="1.25.40.10">
    <property type="entry name" value="Tetratricopeptide repeat domain"/>
    <property type="match status" value="1"/>
</dbReference>
<dbReference type="PROSITE" id="PS50030">
    <property type="entry name" value="UBA"/>
    <property type="match status" value="1"/>
</dbReference>
<reference evidence="4" key="1">
    <citation type="submission" date="2016-05" db="EMBL/GenBank/DDBJ databases">
        <title>Comparative genomics of biotechnologically important yeasts.</title>
        <authorList>
            <consortium name="DOE Joint Genome Institute"/>
            <person name="Riley R."/>
            <person name="Haridas S."/>
            <person name="Wolfe K.H."/>
            <person name="Lopes M.R."/>
            <person name="Hittinger C.T."/>
            <person name="Goker M."/>
            <person name="Salamov A."/>
            <person name="Wisecaver J."/>
            <person name="Long T.M."/>
            <person name="Aerts A.L."/>
            <person name="Barry K."/>
            <person name="Choi C."/>
            <person name="Clum A."/>
            <person name="Coughlan A.Y."/>
            <person name="Deshpande S."/>
            <person name="Douglass A.P."/>
            <person name="Hanson S.J."/>
            <person name="Klenk H.-P."/>
            <person name="Labutti K."/>
            <person name="Lapidus A."/>
            <person name="Lindquist E."/>
            <person name="Lipzen A."/>
            <person name="Meier-Kolthoff J.P."/>
            <person name="Ohm R.A."/>
            <person name="Otillar R.P."/>
            <person name="Pangilinan J."/>
            <person name="Peng Y."/>
            <person name="Rokas A."/>
            <person name="Rosa C.A."/>
            <person name="Scheuner C."/>
            <person name="Sibirny A.A."/>
            <person name="Slot J.C."/>
            <person name="Stielow J.B."/>
            <person name="Sun H."/>
            <person name="Kurtzman C.P."/>
            <person name="Blackwell M."/>
            <person name="Grigoriev I.V."/>
            <person name="Jeffries T.W."/>
        </authorList>
    </citation>
    <scope>NUCLEOTIDE SEQUENCE [LARGE SCALE GENOMIC DNA]</scope>
    <source>
        <strain evidence="4">NRRL Y-1933</strain>
    </source>
</reference>
<feature type="compositionally biased region" description="Acidic residues" evidence="1">
    <location>
        <begin position="158"/>
        <end position="173"/>
    </location>
</feature>
<feature type="compositionally biased region" description="Polar residues" evidence="1">
    <location>
        <begin position="236"/>
        <end position="246"/>
    </location>
</feature>
<accession>A0A1E4RHR8</accession>
<sequence>MVPPKKDAFADLFQSATATSSSSSLNNKNLSLAEQQKQQKPANNLSNWSNLDILSPSPRPNSNSNSNSVGSLSRTDSPAMPLASGSNNDPFDIFQSPAPAKPVSRENSSIEQVKPTPVQPAPQKINSNSLLDDDFEDAFTSEQGADDTLQQYSQLESDDFESNDFESNEPAETDPDRATSTDKKDTVLAELVDIGFSIEVSNGAIAKMGPDLQACVNYIMSGGDSNDRKPRRSHTQESNSKSLQGDFASNINDLSSDFFNKASIFFNKSKATVMKNIEQIQQDFGGEHSDNKGNNNMPAWMKNQHRYKKDAIERRQPGGNYEDYGSDEENINQEEINRFMELQRQKEKERLKQRIDHFKEVAKNKINGSGLGRSSPVKRPSNEQPPTSNSSPQLRPERTAQPPPKPQRQEPSSSRASASPKPSAKPAPQADLLGIGGAPVLSRAEKFKSSTPDDEVYVSSRRRRNNNNSTPLLSQPKQRKTTSDPLNQFQQSDYDISKEKASDFFSNGNYDGAHNLYIKCLESLPSNHELRIIINSNLALTSNKLGNYKESKQFCIDGLDLVGDEEIAKDETWILNGKPIKVWYVKLLTRKAESLEMLELFPESLSCYSDLVSKFGVTDKKIMDARRRIRNIVDPPKPAPAKKPASSQPVSNTKNTNYEAVERIRKQNADEKNQEDVKFRLHDQIQERLFDWSKGKEDNLRSLLMSLPNILPERLGFPFITTKKLTINDLMLPKKVKINYMKVISSIHPDKLGKFETEDQMICQGVFIILNKSWDIFKEQNGIN</sequence>
<feature type="domain" description="UBA" evidence="2">
    <location>
        <begin position="180"/>
        <end position="222"/>
    </location>
</feature>
<dbReference type="STRING" id="984485.A0A1E4RHR8"/>